<evidence type="ECO:0000313" key="3">
    <source>
        <dbReference type="EMBL" id="PWF45431.1"/>
    </source>
</evidence>
<accession>A0A2U2HHN1</accession>
<evidence type="ECO:0000313" key="4">
    <source>
        <dbReference type="Proteomes" id="UP000241421"/>
    </source>
</evidence>
<dbReference type="PANTHER" id="PTHR36924:SF1">
    <property type="entry name" value="ANTITOXIN HIGA-1"/>
    <property type="match status" value="1"/>
</dbReference>
<proteinExistence type="predicted"/>
<dbReference type="GO" id="GO:0003677">
    <property type="term" value="F:DNA binding"/>
    <property type="evidence" value="ECO:0007669"/>
    <property type="project" value="UniProtKB-KW"/>
</dbReference>
<protein>
    <submittedName>
        <fullName evidence="3">Addiction module antidote protein, HigA family</fullName>
    </submittedName>
</protein>
<sequence>MFKNGMRPIHPGEILVEDYIKPMGVSVRAVSLALHVPYSRLSEITKGERGVSADTALRLERYFGSEAQGWLNLQSAYDLRIAEMSAGKAIAKAIKPLASTT</sequence>
<dbReference type="OrthoDB" id="5297543at2"/>
<name>A0A2U2HHN1_9BURK</name>
<evidence type="ECO:0000256" key="1">
    <source>
        <dbReference type="ARBA" id="ARBA00023125"/>
    </source>
</evidence>
<dbReference type="InterPro" id="IPR013430">
    <property type="entry name" value="Toxin_antidote_HigA"/>
</dbReference>
<dbReference type="EMBL" id="PXWF02000254">
    <property type="protein sequence ID" value="PWF45431.1"/>
    <property type="molecule type" value="Genomic_DNA"/>
</dbReference>
<dbReference type="NCBIfam" id="TIGR02607">
    <property type="entry name" value="antidote_HigA"/>
    <property type="match status" value="1"/>
</dbReference>
<comment type="caution">
    <text evidence="3">The sequence shown here is derived from an EMBL/GenBank/DDBJ whole genome shotgun (WGS) entry which is preliminary data.</text>
</comment>
<dbReference type="SMART" id="SM00530">
    <property type="entry name" value="HTH_XRE"/>
    <property type="match status" value="1"/>
</dbReference>
<dbReference type="InterPro" id="IPR001387">
    <property type="entry name" value="Cro/C1-type_HTH"/>
</dbReference>
<dbReference type="RefSeq" id="WP_106758681.1">
    <property type="nucleotide sequence ID" value="NZ_PXWF02000254.1"/>
</dbReference>
<dbReference type="PANTHER" id="PTHR36924">
    <property type="entry name" value="ANTITOXIN HIGA-1"/>
    <property type="match status" value="1"/>
</dbReference>
<organism evidence="3 4">
    <name type="scientific">Massilia glaciei</name>
    <dbReference type="NCBI Taxonomy" id="1524097"/>
    <lineage>
        <taxon>Bacteria</taxon>
        <taxon>Pseudomonadati</taxon>
        <taxon>Pseudomonadota</taxon>
        <taxon>Betaproteobacteria</taxon>
        <taxon>Burkholderiales</taxon>
        <taxon>Oxalobacteraceae</taxon>
        <taxon>Telluria group</taxon>
        <taxon>Massilia</taxon>
    </lineage>
</organism>
<dbReference type="CDD" id="cd00093">
    <property type="entry name" value="HTH_XRE"/>
    <property type="match status" value="1"/>
</dbReference>
<dbReference type="Gene3D" id="1.10.260.40">
    <property type="entry name" value="lambda repressor-like DNA-binding domains"/>
    <property type="match status" value="1"/>
</dbReference>
<dbReference type="Proteomes" id="UP000241421">
    <property type="component" value="Unassembled WGS sequence"/>
</dbReference>
<dbReference type="InterPro" id="IPR010982">
    <property type="entry name" value="Lambda_DNA-bd_dom_sf"/>
</dbReference>
<reference evidence="3 4" key="1">
    <citation type="submission" date="2018-04" db="EMBL/GenBank/DDBJ databases">
        <title>Massilia violaceinigra sp. nov., a novel purple-pigmented bacterium isolated from Tianshan glacier, Xinjiang, China.</title>
        <authorList>
            <person name="Wang H."/>
        </authorList>
    </citation>
    <scope>NUCLEOTIDE SEQUENCE [LARGE SCALE GENOMIC DNA]</scope>
    <source>
        <strain evidence="3 4">B448-2</strain>
    </source>
</reference>
<dbReference type="SUPFAM" id="SSF47413">
    <property type="entry name" value="lambda repressor-like DNA-binding domains"/>
    <property type="match status" value="1"/>
</dbReference>
<dbReference type="AlphaFoldDB" id="A0A2U2HHN1"/>
<dbReference type="PROSITE" id="PS50943">
    <property type="entry name" value="HTH_CROC1"/>
    <property type="match status" value="1"/>
</dbReference>
<keyword evidence="1" id="KW-0238">DNA-binding</keyword>
<feature type="domain" description="HTH cro/C1-type" evidence="2">
    <location>
        <begin position="16"/>
        <end position="70"/>
    </location>
</feature>
<evidence type="ECO:0000259" key="2">
    <source>
        <dbReference type="PROSITE" id="PS50943"/>
    </source>
</evidence>
<dbReference type="Pfam" id="PF01381">
    <property type="entry name" value="HTH_3"/>
    <property type="match status" value="1"/>
</dbReference>
<gene>
    <name evidence="3" type="primary">higA</name>
    <name evidence="3" type="ORF">C7C56_017635</name>
</gene>
<keyword evidence="4" id="KW-1185">Reference proteome</keyword>